<reference evidence="1 2" key="1">
    <citation type="submission" date="2010-06" db="EMBL/GenBank/DDBJ databases">
        <authorList>
            <person name="Muzny D."/>
            <person name="Qin X."/>
            <person name="Buhay C."/>
            <person name="Dugan-Rocha S."/>
            <person name="Ding Y."/>
            <person name="Chen G."/>
            <person name="Hawes A."/>
            <person name="Holder M."/>
            <person name="Jhangiani S."/>
            <person name="Johnson A."/>
            <person name="Khan Z."/>
            <person name="Li Z."/>
            <person name="Liu W."/>
            <person name="Liu X."/>
            <person name="Perez L."/>
            <person name="Shen H."/>
            <person name="Wang Q."/>
            <person name="Watt J."/>
            <person name="Xi L."/>
            <person name="Xin Y."/>
            <person name="Zhou J."/>
            <person name="Deng J."/>
            <person name="Jiang H."/>
            <person name="Liu Y."/>
            <person name="Qu J."/>
            <person name="Song X.-Z."/>
            <person name="Zhang L."/>
            <person name="Villasana D."/>
            <person name="Johnson A."/>
            <person name="Liu J."/>
            <person name="Liyanage D."/>
            <person name="Lorensuhewa L."/>
            <person name="Robinson T."/>
            <person name="Song A."/>
            <person name="Song B.-B."/>
            <person name="Dinh H."/>
            <person name="Thornton R."/>
            <person name="Coyle M."/>
            <person name="Francisco L."/>
            <person name="Jackson L."/>
            <person name="Javaid M."/>
            <person name="Korchina V."/>
            <person name="Kovar C."/>
            <person name="Mata R."/>
            <person name="Mathew T."/>
            <person name="Ngo R."/>
            <person name="Nguyen L."/>
            <person name="Nguyen N."/>
            <person name="Okwuonu G."/>
            <person name="Ongeri F."/>
            <person name="Pham C."/>
            <person name="Simmons D."/>
            <person name="Wilczek-Boney K."/>
            <person name="Hale W."/>
            <person name="Jakkamsetti A."/>
            <person name="Pham P."/>
            <person name="Ruth R."/>
            <person name="San Lucas F."/>
            <person name="Warren J."/>
            <person name="Zhang J."/>
            <person name="Zhao Z."/>
            <person name="Zhou C."/>
            <person name="Zhu D."/>
            <person name="Lee S."/>
            <person name="Bess C."/>
            <person name="Blankenburg K."/>
            <person name="Forbes L."/>
            <person name="Fu Q."/>
            <person name="Gubbala S."/>
            <person name="Hirani K."/>
            <person name="Jayaseelan J.C."/>
            <person name="Lara F."/>
            <person name="Munidasa M."/>
            <person name="Palculict T."/>
            <person name="Patil S."/>
            <person name="Pu L.-L."/>
            <person name="Saada N."/>
            <person name="Tang L."/>
            <person name="Weissenberger G."/>
            <person name="Zhu Y."/>
            <person name="Hemphill L."/>
            <person name="Shang Y."/>
            <person name="Youmans B."/>
            <person name="Ayvaz T."/>
            <person name="Ross M."/>
            <person name="Santibanez J."/>
            <person name="Aqrawi P."/>
            <person name="Gross S."/>
            <person name="Joshi V."/>
            <person name="Fowler G."/>
            <person name="Nazareth L."/>
            <person name="Reid J."/>
            <person name="Worley K."/>
            <person name="Petrosino J."/>
            <person name="Highlander S."/>
            <person name="Gibbs R."/>
        </authorList>
    </citation>
    <scope>NUCLEOTIDE SEQUENCE [LARGE SCALE GENOMIC DNA]</scope>
    <source>
        <strain evidence="1 2">JV-V03</strain>
    </source>
</reference>
<organism evidence="1 2">
    <name type="scientific">Lactobacillus paragasseri JV-V03</name>
    <dbReference type="NCBI Taxonomy" id="525326"/>
    <lineage>
        <taxon>Bacteria</taxon>
        <taxon>Bacillati</taxon>
        <taxon>Bacillota</taxon>
        <taxon>Bacilli</taxon>
        <taxon>Lactobacillales</taxon>
        <taxon>Lactobacillaceae</taxon>
        <taxon>Lactobacillus</taxon>
    </lineage>
</organism>
<dbReference type="RefSeq" id="WP_003648018.1">
    <property type="nucleotide sequence ID" value="NZ_CP040500.1"/>
</dbReference>
<protein>
    <submittedName>
        <fullName evidence="1">Uncharacterized protein</fullName>
    </submittedName>
</protein>
<accession>A0AA87DER5</accession>
<gene>
    <name evidence="1" type="ORF">HMPREF0514_10976</name>
</gene>
<dbReference type="AlphaFoldDB" id="A0AA87DER5"/>
<evidence type="ECO:0000313" key="1">
    <source>
        <dbReference type="EMBL" id="EFJ70532.1"/>
    </source>
</evidence>
<sequence length="100" mass="11409">MLKVTKKQVMDALRDRGAFTLKRNAEYQVGIKNNQIAVYSINSNESSYLGNTLESAIKLSEIMKEHGTEEQQDQVNKAIMDLMPGKENDDEDVLGEEWSW</sequence>
<name>A0AA87DER5_9LACO</name>
<comment type="caution">
    <text evidence="1">The sequence shown here is derived from an EMBL/GenBank/DDBJ whole genome shotgun (WGS) entry which is preliminary data.</text>
</comment>
<proteinExistence type="predicted"/>
<evidence type="ECO:0000313" key="2">
    <source>
        <dbReference type="Proteomes" id="UP000003672"/>
    </source>
</evidence>
<dbReference type="Proteomes" id="UP000003672">
    <property type="component" value="Unassembled WGS sequence"/>
</dbReference>
<dbReference type="EMBL" id="ACGO02000001">
    <property type="protein sequence ID" value="EFJ70532.1"/>
    <property type="molecule type" value="Genomic_DNA"/>
</dbReference>